<evidence type="ECO:0000313" key="4">
    <source>
        <dbReference type="EMBL" id="UXE59683.1"/>
    </source>
</evidence>
<dbReference type="KEGG" id="wna:KA717_28625"/>
<dbReference type="EMBL" id="CP073041">
    <property type="protein sequence ID" value="UXE63725.1"/>
    <property type="molecule type" value="Genomic_DNA"/>
</dbReference>
<protein>
    <submittedName>
        <fullName evidence="4">DUF4277 domain-containing protein</fullName>
    </submittedName>
</protein>
<dbReference type="InterPro" id="IPR025457">
    <property type="entry name" value="DUF4277"/>
</dbReference>
<dbReference type="EMBL" id="CP073041">
    <property type="protein sequence ID" value="UXE58583.1"/>
    <property type="molecule type" value="Genomic_DNA"/>
</dbReference>
<sequence>MTQLNVKNLDHLGIIAAVVDELGLVDYINEQLQENDRAKISAGLVVKAMILNGLGFINSPLYLFREHLTFAISRNT</sequence>
<dbReference type="EMBL" id="CP073041">
    <property type="protein sequence ID" value="UXE59683.1"/>
    <property type="molecule type" value="Genomic_DNA"/>
</dbReference>
<evidence type="ECO:0000313" key="6">
    <source>
        <dbReference type="EMBL" id="UXE60857.1"/>
    </source>
</evidence>
<evidence type="ECO:0000313" key="7">
    <source>
        <dbReference type="EMBL" id="UXE63725.1"/>
    </source>
</evidence>
<accession>A0A977PV20</accession>
<evidence type="ECO:0000313" key="2">
    <source>
        <dbReference type="EMBL" id="UXE58583.1"/>
    </source>
</evidence>
<dbReference type="KEGG" id="wna:KA717_21300"/>
<dbReference type="EMBL" id="CP073041">
    <property type="protein sequence ID" value="UXE60345.1"/>
    <property type="molecule type" value="Genomic_DNA"/>
</dbReference>
<dbReference type="KEGG" id="wna:KA717_27615"/>
<dbReference type="KEGG" id="wna:KA717_33000"/>
<evidence type="ECO:0000259" key="1">
    <source>
        <dbReference type="Pfam" id="PF14104"/>
    </source>
</evidence>
<feature type="domain" description="DUF4277" evidence="1">
    <location>
        <begin position="5"/>
        <end position="68"/>
    </location>
</feature>
<dbReference type="KEGG" id="wna:KA717_36260"/>
<evidence type="ECO:0000313" key="5">
    <source>
        <dbReference type="EMBL" id="UXE60345.1"/>
    </source>
</evidence>
<gene>
    <name evidence="7" type="ORF">KA717_14780</name>
    <name evidence="2" type="ORF">KA717_21300</name>
    <name evidence="3" type="ORF">KA717_27615</name>
    <name evidence="4" type="ORF">KA717_28625</name>
    <name evidence="5" type="ORF">KA717_33000</name>
    <name evidence="6" type="ORF">KA717_36260</name>
</gene>
<name>A0A977PV20_9CYAN</name>
<dbReference type="AlphaFoldDB" id="A0A977PV20"/>
<dbReference type="EMBL" id="CP073041">
    <property type="protein sequence ID" value="UXE59526.1"/>
    <property type="molecule type" value="Genomic_DNA"/>
</dbReference>
<reference evidence="4" key="1">
    <citation type="submission" date="2021-04" db="EMBL/GenBank/DDBJ databases">
        <title>Genome sequence of Woronichinia naegeliana from Washington state freshwater lake bloom.</title>
        <authorList>
            <person name="Dreher T.W."/>
        </authorList>
    </citation>
    <scope>NUCLEOTIDE SEQUENCE</scope>
    <source>
        <strain evidence="4">WA131</strain>
    </source>
</reference>
<dbReference type="EMBL" id="CP073041">
    <property type="protein sequence ID" value="UXE60857.1"/>
    <property type="molecule type" value="Genomic_DNA"/>
</dbReference>
<dbReference type="KEGG" id="wna:KA717_14780"/>
<proteinExistence type="predicted"/>
<dbReference type="Proteomes" id="UP001065613">
    <property type="component" value="Chromosome"/>
</dbReference>
<dbReference type="Pfam" id="PF14104">
    <property type="entry name" value="DUF4277"/>
    <property type="match status" value="1"/>
</dbReference>
<evidence type="ECO:0000313" key="3">
    <source>
        <dbReference type="EMBL" id="UXE59526.1"/>
    </source>
</evidence>
<organism evidence="4">
    <name type="scientific">Woronichinia naegeliana WA131</name>
    <dbReference type="NCBI Taxonomy" id="2824559"/>
    <lineage>
        <taxon>Bacteria</taxon>
        <taxon>Bacillati</taxon>
        <taxon>Cyanobacteriota</taxon>
        <taxon>Cyanophyceae</taxon>
        <taxon>Synechococcales</taxon>
        <taxon>Coelosphaeriaceae</taxon>
        <taxon>Woronichinia</taxon>
    </lineage>
</organism>